<sequence>MSLRAHRNTSLASQQHAGRRFDRNNWATAGIRAICGCVGAVLPLFEVFRYLCQRLVVGSFHFMLLRQLGELFLYADKGFRQAR</sequence>
<keyword evidence="3" id="KW-1185">Reference proteome</keyword>
<protein>
    <submittedName>
        <fullName evidence="2">Uncharacterized protein</fullName>
    </submittedName>
</protein>
<organism evidence="2 3">
    <name type="scientific">Ricinus communis</name>
    <name type="common">Castor bean</name>
    <dbReference type="NCBI Taxonomy" id="3988"/>
    <lineage>
        <taxon>Eukaryota</taxon>
        <taxon>Viridiplantae</taxon>
        <taxon>Streptophyta</taxon>
        <taxon>Embryophyta</taxon>
        <taxon>Tracheophyta</taxon>
        <taxon>Spermatophyta</taxon>
        <taxon>Magnoliopsida</taxon>
        <taxon>eudicotyledons</taxon>
        <taxon>Gunneridae</taxon>
        <taxon>Pentapetalae</taxon>
        <taxon>rosids</taxon>
        <taxon>fabids</taxon>
        <taxon>Malpighiales</taxon>
        <taxon>Euphorbiaceae</taxon>
        <taxon>Acalyphoideae</taxon>
        <taxon>Acalypheae</taxon>
        <taxon>Ricinus</taxon>
    </lineage>
</organism>
<name>B9TCN3_RICCO</name>
<proteinExistence type="predicted"/>
<dbReference type="Proteomes" id="UP000008311">
    <property type="component" value="Unassembled WGS sequence"/>
</dbReference>
<feature type="transmembrane region" description="Helical" evidence="1">
    <location>
        <begin position="29"/>
        <end position="51"/>
    </location>
</feature>
<evidence type="ECO:0000313" key="3">
    <source>
        <dbReference type="Proteomes" id="UP000008311"/>
    </source>
</evidence>
<dbReference type="InParanoid" id="B9TCN3"/>
<dbReference type="AlphaFoldDB" id="B9TCN3"/>
<accession>B9TCN3</accession>
<reference evidence="3" key="1">
    <citation type="journal article" date="2010" name="Nat. Biotechnol.">
        <title>Draft genome sequence of the oilseed species Ricinus communis.</title>
        <authorList>
            <person name="Chan A.P."/>
            <person name="Crabtree J."/>
            <person name="Zhao Q."/>
            <person name="Lorenzi H."/>
            <person name="Orvis J."/>
            <person name="Puiu D."/>
            <person name="Melake-Berhan A."/>
            <person name="Jones K.M."/>
            <person name="Redman J."/>
            <person name="Chen G."/>
            <person name="Cahoon E.B."/>
            <person name="Gedil M."/>
            <person name="Stanke M."/>
            <person name="Haas B.J."/>
            <person name="Wortman J.R."/>
            <person name="Fraser-Liggett C.M."/>
            <person name="Ravel J."/>
            <person name="Rabinowicz P.D."/>
        </authorList>
    </citation>
    <scope>NUCLEOTIDE SEQUENCE [LARGE SCALE GENOMIC DNA]</scope>
    <source>
        <strain evidence="3">cv. Hale</strain>
    </source>
</reference>
<dbReference type="EMBL" id="EQ977431">
    <property type="protein sequence ID" value="EEF26380.1"/>
    <property type="molecule type" value="Genomic_DNA"/>
</dbReference>
<keyword evidence="1" id="KW-0812">Transmembrane</keyword>
<keyword evidence="1" id="KW-1133">Transmembrane helix</keyword>
<keyword evidence="1" id="KW-0472">Membrane</keyword>
<gene>
    <name evidence="2" type="ORF">RCOM_1790580</name>
</gene>
<evidence type="ECO:0000256" key="1">
    <source>
        <dbReference type="SAM" id="Phobius"/>
    </source>
</evidence>
<evidence type="ECO:0000313" key="2">
    <source>
        <dbReference type="EMBL" id="EEF26380.1"/>
    </source>
</evidence>